<accession>A0AAX2LMK5</accession>
<feature type="chain" id="PRO_5043354137" description="Outer membrane protein OmpA-like transmembrane domain-containing protein" evidence="3">
    <location>
        <begin position="20"/>
        <end position="193"/>
    </location>
</feature>
<keyword evidence="2" id="KW-0813">Transport</keyword>
<reference evidence="6 8" key="3">
    <citation type="submission" date="2018-06" db="EMBL/GenBank/DDBJ databases">
        <authorList>
            <consortium name="Pathogen Informatics"/>
            <person name="Doyle S."/>
        </authorList>
    </citation>
    <scope>NUCLEOTIDE SEQUENCE [LARGE SCALE GENOMIC DNA]</scope>
    <source>
        <strain evidence="6 8">NCTC11327</strain>
    </source>
</reference>
<keyword evidence="2" id="KW-0626">Porin</keyword>
<feature type="domain" description="Outer membrane protein OmpA-like transmembrane" evidence="4">
    <location>
        <begin position="48"/>
        <end position="175"/>
    </location>
</feature>
<dbReference type="KEGG" id="vfl:AL536_10545"/>
<dbReference type="GO" id="GO:0046930">
    <property type="term" value="C:pore complex"/>
    <property type="evidence" value="ECO:0007669"/>
    <property type="project" value="UniProtKB-KW"/>
</dbReference>
<keyword evidence="2" id="KW-0812">Transmembrane</keyword>
<gene>
    <name evidence="5" type="ORF">AL536_10545</name>
    <name evidence="6" type="ORF">NCTC11327_00841</name>
</gene>
<evidence type="ECO:0000313" key="7">
    <source>
        <dbReference type="Proteomes" id="UP000057088"/>
    </source>
</evidence>
<dbReference type="GO" id="GO:0015288">
    <property type="term" value="F:porin activity"/>
    <property type="evidence" value="ECO:0007669"/>
    <property type="project" value="UniProtKB-KW"/>
</dbReference>
<dbReference type="InterPro" id="IPR011250">
    <property type="entry name" value="OMP/PagP_B-barrel"/>
</dbReference>
<evidence type="ECO:0000313" key="5">
    <source>
        <dbReference type="EMBL" id="AMF93934.1"/>
    </source>
</evidence>
<proteinExistence type="inferred from homology"/>
<dbReference type="Proteomes" id="UP000057088">
    <property type="component" value="Chromosome 2"/>
</dbReference>
<comment type="similarity">
    <text evidence="1">Belongs to the outer membrane OOP (TC 1.B.6) superfamily. OmpA family.</text>
</comment>
<dbReference type="EMBL" id="UHIP01000001">
    <property type="protein sequence ID" value="SUP21886.1"/>
    <property type="molecule type" value="Genomic_DNA"/>
</dbReference>
<evidence type="ECO:0000259" key="4">
    <source>
        <dbReference type="Pfam" id="PF01389"/>
    </source>
</evidence>
<evidence type="ECO:0000256" key="2">
    <source>
        <dbReference type="ARBA" id="ARBA00023114"/>
    </source>
</evidence>
<evidence type="ECO:0000256" key="3">
    <source>
        <dbReference type="SAM" id="SignalP"/>
    </source>
</evidence>
<evidence type="ECO:0000313" key="8">
    <source>
        <dbReference type="Proteomes" id="UP000254626"/>
    </source>
</evidence>
<keyword evidence="3" id="KW-0732">Signal</keyword>
<feature type="signal peptide" evidence="3">
    <location>
        <begin position="1"/>
        <end position="19"/>
    </location>
</feature>
<dbReference type="GeneID" id="29386835"/>
<dbReference type="SUPFAM" id="SSF56925">
    <property type="entry name" value="OMPA-like"/>
    <property type="match status" value="1"/>
</dbReference>
<dbReference type="GO" id="GO:0009279">
    <property type="term" value="C:cell outer membrane"/>
    <property type="evidence" value="ECO:0007669"/>
    <property type="project" value="InterPro"/>
</dbReference>
<dbReference type="Pfam" id="PF01389">
    <property type="entry name" value="OmpA_membrane"/>
    <property type="match status" value="1"/>
</dbReference>
<name>A0AAX2LMK5_VIBFL</name>
<sequence length="193" mass="21264">MRNRYFVLVALSLVAPVKAAVYLTPFVGYTVGGEVEDSQGNAYDVKPSASFALAAEIPYQTGRFGLLYATQQTDIDNINHSAAMHYLQFQSSLYYPIDEAFSSYLGLGVGASYADVDWAENKYGFSASIFTGLEYRFTSNIALNTQLRWLGTVVDNDTSAVCTSGDSTSKCLIHFKSDWMNQFSANLGMTIHF</sequence>
<dbReference type="AlphaFoldDB" id="A0AAX2LMK5"/>
<dbReference type="RefSeq" id="WP_024374738.1">
    <property type="nucleotide sequence ID" value="NZ_AP028128.1"/>
</dbReference>
<protein>
    <recommendedName>
        <fullName evidence="4">Outer membrane protein OmpA-like transmembrane domain-containing protein</fullName>
    </recommendedName>
</protein>
<evidence type="ECO:0000313" key="6">
    <source>
        <dbReference type="EMBL" id="SUP21886.1"/>
    </source>
</evidence>
<dbReference type="Proteomes" id="UP000254626">
    <property type="component" value="Unassembled WGS sequence"/>
</dbReference>
<keyword evidence="2" id="KW-0406">Ion transport</keyword>
<evidence type="ECO:0000256" key="1">
    <source>
        <dbReference type="ARBA" id="ARBA00005710"/>
    </source>
</evidence>
<reference evidence="7" key="1">
    <citation type="submission" date="2015-12" db="EMBL/GenBank/DDBJ databases">
        <title>FDA dAtabase for Regulatory Grade micrObial Sequences (FDA-ARGOS): Supporting development and validation of Infectious Disease Dx tests.</title>
        <authorList>
            <person name="Hoffmann M."/>
            <person name="Allard M."/>
            <person name="Evans P."/>
            <person name="Brown E."/>
            <person name="Tallon L.J."/>
            <person name="Sadzewicz L."/>
            <person name="Sengamalay N."/>
            <person name="Ott S."/>
            <person name="Godinez A."/>
            <person name="Nagaraj S."/>
            <person name="Vyas G."/>
            <person name="Aluvathingal J."/>
            <person name="Nadendla S."/>
            <person name="Geyer C."/>
            <person name="Sichtig H."/>
        </authorList>
    </citation>
    <scope>NUCLEOTIDE SEQUENCE [LARGE SCALE GENOMIC DNA]</scope>
    <source>
        <strain evidence="7">ATCC 33809</strain>
    </source>
</reference>
<dbReference type="EMBL" id="CP014035">
    <property type="protein sequence ID" value="AMF93934.1"/>
    <property type="molecule type" value="Genomic_DNA"/>
</dbReference>
<keyword evidence="7" id="KW-1185">Reference proteome</keyword>
<reference evidence="5" key="2">
    <citation type="submission" date="2018-01" db="EMBL/GenBank/DDBJ databases">
        <title>FDA dAtabase for Regulatory Grade micrObial Sequences (FDA-ARGOS): Supporting development and validation of Infectious Disease Dx tests.</title>
        <authorList>
            <person name="Hoffmann M."/>
            <person name="Allard M."/>
            <person name="Evans P."/>
            <person name="Brown E."/>
            <person name="Tallon L."/>
            <person name="Sadzewicz L."/>
            <person name="Sengamalay N."/>
            <person name="Ott S."/>
            <person name="Godinez A."/>
            <person name="Nagaraj S."/>
            <person name="Vyas G."/>
            <person name="Aluvathingal J."/>
            <person name="Nadendla S."/>
            <person name="Geyer C."/>
            <person name="Sichtig H."/>
        </authorList>
    </citation>
    <scope>NUCLEOTIDE SEQUENCE</scope>
    <source>
        <strain evidence="5">ATCC 33809</strain>
    </source>
</reference>
<organism evidence="6 8">
    <name type="scientific">Vibrio fluvialis</name>
    <dbReference type="NCBI Taxonomy" id="676"/>
    <lineage>
        <taxon>Bacteria</taxon>
        <taxon>Pseudomonadati</taxon>
        <taxon>Pseudomonadota</taxon>
        <taxon>Gammaproteobacteria</taxon>
        <taxon>Vibrionales</taxon>
        <taxon>Vibrionaceae</taxon>
        <taxon>Vibrio</taxon>
    </lineage>
</organism>
<dbReference type="InterPro" id="IPR000498">
    <property type="entry name" value="OmpA-like_TM_dom"/>
</dbReference>
<dbReference type="Gene3D" id="2.40.160.20">
    <property type="match status" value="1"/>
</dbReference>